<dbReference type="Proteomes" id="UP000018522">
    <property type="component" value="Chromosome"/>
</dbReference>
<dbReference type="KEGG" id="ljn:T285_03040"/>
<proteinExistence type="predicted"/>
<sequence>MAWKVGIKMQAFYYAMPTLAVIAIAAYIFTSVKLHKFIWFSPVVYLALIGSVGLWIKIGTNIFSTSETGVFGLLTLEAILLEGIIEEYRYQKQNLEKNEE</sequence>
<organism evidence="2 3">
    <name type="scientific">Lactobacillus johnsonii N6.2</name>
    <dbReference type="NCBI Taxonomy" id="1408186"/>
    <lineage>
        <taxon>Bacteria</taxon>
        <taxon>Bacillati</taxon>
        <taxon>Bacillota</taxon>
        <taxon>Bacilli</taxon>
        <taxon>Lactobacillales</taxon>
        <taxon>Lactobacillaceae</taxon>
        <taxon>Lactobacillus</taxon>
    </lineage>
</organism>
<feature type="transmembrane region" description="Helical" evidence="1">
    <location>
        <begin position="37"/>
        <end position="56"/>
    </location>
</feature>
<keyword evidence="1" id="KW-0812">Transmembrane</keyword>
<accession>A0A7D9N5L1</accession>
<evidence type="ECO:0000313" key="3">
    <source>
        <dbReference type="Proteomes" id="UP000018522"/>
    </source>
</evidence>
<evidence type="ECO:0000313" key="2">
    <source>
        <dbReference type="EMBL" id="AHA97050.1"/>
    </source>
</evidence>
<evidence type="ECO:0000256" key="1">
    <source>
        <dbReference type="SAM" id="Phobius"/>
    </source>
</evidence>
<reference evidence="2 3" key="1">
    <citation type="journal article" date="2014" name="Genome Announc.">
        <title>Complete Genome Sequences of Lactobacillus johnsonii Strain N6.2 and Lactobacillus reuteri Strain TD1.</title>
        <authorList>
            <person name="Leonard M.T."/>
            <person name="Valladares R.B."/>
            <person name="Ardissone A."/>
            <person name="Gonzalez C.F."/>
            <person name="Lorca G.L."/>
            <person name="Triplett E.W."/>
        </authorList>
    </citation>
    <scope>NUCLEOTIDE SEQUENCE [LARGE SCALE GENOMIC DNA]</scope>
    <source>
        <strain evidence="2 3">N6.2</strain>
    </source>
</reference>
<dbReference type="EMBL" id="CP006811">
    <property type="protein sequence ID" value="AHA97050.1"/>
    <property type="molecule type" value="Genomic_DNA"/>
</dbReference>
<keyword evidence="1" id="KW-0472">Membrane</keyword>
<gene>
    <name evidence="2" type="ORF">T285_03040</name>
</gene>
<dbReference type="AlphaFoldDB" id="A0A7D9N5L1"/>
<name>A0A7D9N5L1_LACJH</name>
<feature type="transmembrane region" description="Helical" evidence="1">
    <location>
        <begin position="12"/>
        <end position="30"/>
    </location>
</feature>
<protein>
    <submittedName>
        <fullName evidence="2">Uncharacterized protein</fullName>
    </submittedName>
</protein>
<keyword evidence="1" id="KW-1133">Transmembrane helix</keyword>